<dbReference type="Proteomes" id="UP000536179">
    <property type="component" value="Unassembled WGS sequence"/>
</dbReference>
<organism evidence="2 3">
    <name type="scientific">Aporhodopirellula rubra</name>
    <dbReference type="NCBI Taxonomy" id="980271"/>
    <lineage>
        <taxon>Bacteria</taxon>
        <taxon>Pseudomonadati</taxon>
        <taxon>Planctomycetota</taxon>
        <taxon>Planctomycetia</taxon>
        <taxon>Pirellulales</taxon>
        <taxon>Pirellulaceae</taxon>
        <taxon>Aporhodopirellula</taxon>
    </lineage>
</organism>
<dbReference type="EMBL" id="JACHXU010000020">
    <property type="protein sequence ID" value="MBB3209096.1"/>
    <property type="molecule type" value="Genomic_DNA"/>
</dbReference>
<gene>
    <name evidence="2" type="ORF">FHS27_004932</name>
</gene>
<reference evidence="2 3" key="1">
    <citation type="submission" date="2020-08" db="EMBL/GenBank/DDBJ databases">
        <title>Genomic Encyclopedia of Type Strains, Phase III (KMG-III): the genomes of soil and plant-associated and newly described type strains.</title>
        <authorList>
            <person name="Whitman W."/>
        </authorList>
    </citation>
    <scope>NUCLEOTIDE SEQUENCE [LARGE SCALE GENOMIC DNA]</scope>
    <source>
        <strain evidence="2 3">CECT 8075</strain>
    </source>
</reference>
<keyword evidence="1" id="KW-0812">Transmembrane</keyword>
<accession>A0A7W5E2N4</accession>
<evidence type="ECO:0000313" key="3">
    <source>
        <dbReference type="Proteomes" id="UP000536179"/>
    </source>
</evidence>
<feature type="transmembrane region" description="Helical" evidence="1">
    <location>
        <begin position="12"/>
        <end position="34"/>
    </location>
</feature>
<name>A0A7W5E2N4_9BACT</name>
<proteinExistence type="predicted"/>
<keyword evidence="3" id="KW-1185">Reference proteome</keyword>
<keyword evidence="1" id="KW-0472">Membrane</keyword>
<dbReference type="RefSeq" id="WP_184307438.1">
    <property type="nucleotide sequence ID" value="NZ_JACHXU010000020.1"/>
</dbReference>
<sequence>MKAPLNPSQVDLWISGVALFLALALLVASTVVCVHSKSSKARSDQGQFSQQMFQ</sequence>
<protein>
    <submittedName>
        <fullName evidence="2">Uncharacterized protein</fullName>
    </submittedName>
</protein>
<evidence type="ECO:0000256" key="1">
    <source>
        <dbReference type="SAM" id="Phobius"/>
    </source>
</evidence>
<evidence type="ECO:0000313" key="2">
    <source>
        <dbReference type="EMBL" id="MBB3209096.1"/>
    </source>
</evidence>
<keyword evidence="1" id="KW-1133">Transmembrane helix</keyword>
<dbReference type="AlphaFoldDB" id="A0A7W5E2N4"/>
<comment type="caution">
    <text evidence="2">The sequence shown here is derived from an EMBL/GenBank/DDBJ whole genome shotgun (WGS) entry which is preliminary data.</text>
</comment>